<dbReference type="EMBL" id="MU151512">
    <property type="protein sequence ID" value="KAF9443158.1"/>
    <property type="molecule type" value="Genomic_DNA"/>
</dbReference>
<reference evidence="9" key="1">
    <citation type="submission" date="2020-11" db="EMBL/GenBank/DDBJ databases">
        <authorList>
            <consortium name="DOE Joint Genome Institute"/>
            <person name="Ahrendt S."/>
            <person name="Riley R."/>
            <person name="Andreopoulos W."/>
            <person name="Labutti K."/>
            <person name="Pangilinan J."/>
            <person name="Ruiz-Duenas F.J."/>
            <person name="Barrasa J.M."/>
            <person name="Sanchez-Garcia M."/>
            <person name="Camarero S."/>
            <person name="Miyauchi S."/>
            <person name="Serrano A."/>
            <person name="Linde D."/>
            <person name="Babiker R."/>
            <person name="Drula E."/>
            <person name="Ayuso-Fernandez I."/>
            <person name="Pacheco R."/>
            <person name="Padilla G."/>
            <person name="Ferreira P."/>
            <person name="Barriuso J."/>
            <person name="Kellner H."/>
            <person name="Castanera R."/>
            <person name="Alfaro M."/>
            <person name="Ramirez L."/>
            <person name="Pisabarro A.G."/>
            <person name="Kuo A."/>
            <person name="Tritt A."/>
            <person name="Lipzen A."/>
            <person name="He G."/>
            <person name="Yan M."/>
            <person name="Ng V."/>
            <person name="Cullen D."/>
            <person name="Martin F."/>
            <person name="Rosso M.-N."/>
            <person name="Henrissat B."/>
            <person name="Hibbett D."/>
            <person name="Martinez A.T."/>
            <person name="Grigoriev I.V."/>
        </authorList>
    </citation>
    <scope>NUCLEOTIDE SEQUENCE</scope>
    <source>
        <strain evidence="9">MF-IS2</strain>
    </source>
</reference>
<dbReference type="InterPro" id="IPR001382">
    <property type="entry name" value="Glyco_hydro_47"/>
</dbReference>
<gene>
    <name evidence="9" type="ORF">P691DRAFT_713649</name>
</gene>
<evidence type="ECO:0000256" key="2">
    <source>
        <dbReference type="ARBA" id="ARBA00004922"/>
    </source>
</evidence>
<dbReference type="SUPFAM" id="SSF48225">
    <property type="entry name" value="Seven-hairpin glycosidases"/>
    <property type="match status" value="1"/>
</dbReference>
<dbReference type="AlphaFoldDB" id="A0A9P5X283"/>
<name>A0A9P5X283_9AGAR</name>
<dbReference type="GO" id="GO:0000139">
    <property type="term" value="C:Golgi membrane"/>
    <property type="evidence" value="ECO:0007669"/>
    <property type="project" value="TreeGrafter"/>
</dbReference>
<dbReference type="GO" id="GO:0036503">
    <property type="term" value="P:ERAD pathway"/>
    <property type="evidence" value="ECO:0007669"/>
    <property type="project" value="UniProtKB-ARBA"/>
</dbReference>
<dbReference type="PANTHER" id="PTHR11742:SF6">
    <property type="entry name" value="MANNOSYL-OLIGOSACCHARIDE ALPHA-1,2-MANNOSIDASE IA-RELATED"/>
    <property type="match status" value="1"/>
</dbReference>
<dbReference type="OrthoDB" id="8118055at2759"/>
<dbReference type="InterPro" id="IPR012341">
    <property type="entry name" value="6hp_glycosidase-like_sf"/>
</dbReference>
<dbReference type="GO" id="GO:0005509">
    <property type="term" value="F:calcium ion binding"/>
    <property type="evidence" value="ECO:0007669"/>
    <property type="project" value="InterPro"/>
</dbReference>
<comment type="caution">
    <text evidence="9">The sequence shown here is derived from an EMBL/GenBank/DDBJ whole genome shotgun (WGS) entry which is preliminary data.</text>
</comment>
<comment type="cofactor">
    <cofactor evidence="1 6">
        <name>Ca(2+)</name>
        <dbReference type="ChEBI" id="CHEBI:29108"/>
    </cofactor>
</comment>
<dbReference type="GO" id="GO:0005783">
    <property type="term" value="C:endoplasmic reticulum"/>
    <property type="evidence" value="ECO:0007669"/>
    <property type="project" value="TreeGrafter"/>
</dbReference>
<protein>
    <recommendedName>
        <fullName evidence="8">alpha-1,2-Mannosidase</fullName>
        <ecNumber evidence="8">3.2.1.-</ecNumber>
    </recommendedName>
</protein>
<evidence type="ECO:0000313" key="9">
    <source>
        <dbReference type="EMBL" id="KAF9443158.1"/>
    </source>
</evidence>
<dbReference type="EC" id="3.2.1.-" evidence="8"/>
<keyword evidence="8" id="KW-0326">Glycosidase</keyword>
<keyword evidence="10" id="KW-1185">Reference proteome</keyword>
<dbReference type="Gene3D" id="1.50.10.10">
    <property type="match status" value="1"/>
</dbReference>
<keyword evidence="4 8" id="KW-0378">Hydrolase</keyword>
<dbReference type="PRINTS" id="PR00747">
    <property type="entry name" value="GLYHDRLASE47"/>
</dbReference>
<evidence type="ECO:0000256" key="4">
    <source>
        <dbReference type="ARBA" id="ARBA00022801"/>
    </source>
</evidence>
<dbReference type="PANTHER" id="PTHR11742">
    <property type="entry name" value="MANNOSYL-OLIGOSACCHARIDE ALPHA-1,2-MANNOSIDASE-RELATED"/>
    <property type="match status" value="1"/>
</dbReference>
<feature type="disulfide bond" evidence="7">
    <location>
        <begin position="256"/>
        <end position="293"/>
    </location>
</feature>
<evidence type="ECO:0000256" key="3">
    <source>
        <dbReference type="ARBA" id="ARBA00007658"/>
    </source>
</evidence>
<dbReference type="InterPro" id="IPR050749">
    <property type="entry name" value="Glycosyl_Hydrolase_47"/>
</dbReference>
<proteinExistence type="inferred from homology"/>
<dbReference type="InterPro" id="IPR036026">
    <property type="entry name" value="Seven-hairpin_glycosidases"/>
</dbReference>
<evidence type="ECO:0000256" key="5">
    <source>
        <dbReference type="ARBA" id="ARBA00023157"/>
    </source>
</evidence>
<feature type="binding site" evidence="6">
    <location>
        <position position="451"/>
    </location>
    <ligand>
        <name>Ca(2+)</name>
        <dbReference type="ChEBI" id="CHEBI:29108"/>
    </ligand>
</feature>
<organism evidence="9 10">
    <name type="scientific">Macrolepiota fuliginosa MF-IS2</name>
    <dbReference type="NCBI Taxonomy" id="1400762"/>
    <lineage>
        <taxon>Eukaryota</taxon>
        <taxon>Fungi</taxon>
        <taxon>Dikarya</taxon>
        <taxon>Basidiomycota</taxon>
        <taxon>Agaricomycotina</taxon>
        <taxon>Agaricomycetes</taxon>
        <taxon>Agaricomycetidae</taxon>
        <taxon>Agaricales</taxon>
        <taxon>Agaricineae</taxon>
        <taxon>Agaricaceae</taxon>
        <taxon>Macrolepiota</taxon>
    </lineage>
</organism>
<evidence type="ECO:0000256" key="1">
    <source>
        <dbReference type="ARBA" id="ARBA00001913"/>
    </source>
</evidence>
<keyword evidence="5 7" id="KW-1015">Disulfide bond</keyword>
<evidence type="ECO:0000256" key="7">
    <source>
        <dbReference type="PIRSR" id="PIRSR601382-3"/>
    </source>
</evidence>
<dbReference type="GO" id="GO:0004571">
    <property type="term" value="F:mannosyl-oligosaccharide 1,2-alpha-mannosidase activity"/>
    <property type="evidence" value="ECO:0007669"/>
    <property type="project" value="InterPro"/>
</dbReference>
<evidence type="ECO:0000313" key="10">
    <source>
        <dbReference type="Proteomes" id="UP000807342"/>
    </source>
</evidence>
<dbReference type="Pfam" id="PF01532">
    <property type="entry name" value="Glyco_hydro_47"/>
    <property type="match status" value="1"/>
</dbReference>
<evidence type="ECO:0000256" key="8">
    <source>
        <dbReference type="RuleBase" id="RU361193"/>
    </source>
</evidence>
<comment type="pathway">
    <text evidence="2">Protein modification; protein glycosylation.</text>
</comment>
<comment type="similarity">
    <text evidence="3 8">Belongs to the glycosyl hydrolase 47 family.</text>
</comment>
<accession>A0A9P5X283</accession>
<keyword evidence="6" id="KW-0106">Calcium</keyword>
<sequence>MDELRAVYGGGMNKFNGWGVTLYDSLDTMWIMDLKEEFNQSLQLISKQEFEPQAISPMAPFFETVIRYLGGLLSAYALSNEPILLHQADALALKLLPVFNGTQSGLPAYSVNVKTGLTGFSWTQNMVIFAEATSCQLEYKYLAKLTGRKEYYDKVERAMDIIYDAKPKNGLFADKWTADGKQFGDHHSVGGLADSGYEYFLKQWLLMGDVKARDQYLISIEGIINNLLHLTPNRELLYVTGETYSQPTNSMDHLSCFLPGLLALGTYTLPFHLLPPKKAELHKWAAEGLASTCYLLYADQRSGLGPDSVRMSDAGKWVDFVQAWEDSGRRGAVPPGLRENSPVREGGFDKKEYRVMQQAYYLRPETIESFYILYKTTGNVKWRERGWEVFQAIQQFAKTKYGYASIASVEIPPHRALDEMPSFFLAETLKYLYLLFDDTGLLPLDEWVFNTEAHPLPVFEWTKEEREKFGIPSEGL</sequence>
<dbReference type="Proteomes" id="UP000807342">
    <property type="component" value="Unassembled WGS sequence"/>
</dbReference>
<dbReference type="GO" id="GO:0005975">
    <property type="term" value="P:carbohydrate metabolic process"/>
    <property type="evidence" value="ECO:0007669"/>
    <property type="project" value="InterPro"/>
</dbReference>
<evidence type="ECO:0000256" key="6">
    <source>
        <dbReference type="PIRSR" id="PIRSR601382-2"/>
    </source>
</evidence>
<keyword evidence="6" id="KW-0479">Metal-binding</keyword>